<gene>
    <name evidence="1" type="ORF">CK510_29335</name>
</gene>
<evidence type="ECO:0000313" key="1">
    <source>
        <dbReference type="EMBL" id="PAX45924.1"/>
    </source>
</evidence>
<dbReference type="RefSeq" id="WP_143289501.1">
    <property type="nucleotide sequence ID" value="NZ_NTFS01000633.1"/>
</dbReference>
<dbReference type="OrthoDB" id="458149at2"/>
<dbReference type="Proteomes" id="UP000218238">
    <property type="component" value="Unassembled WGS sequence"/>
</dbReference>
<dbReference type="InterPro" id="IPR022552">
    <property type="entry name" value="UPF_Ycf55"/>
</dbReference>
<accession>A0A2A2TAC9</accession>
<dbReference type="AlphaFoldDB" id="A0A2A2TAC9"/>
<evidence type="ECO:0000313" key="2">
    <source>
        <dbReference type="Proteomes" id="UP000218238"/>
    </source>
</evidence>
<dbReference type="Pfam" id="PF12452">
    <property type="entry name" value="DUF3685"/>
    <property type="match status" value="1"/>
</dbReference>
<comment type="caution">
    <text evidence="1">The sequence shown here is derived from an EMBL/GenBank/DDBJ whole genome shotgun (WGS) entry which is preliminary data.</text>
</comment>
<name>A0A2A2TAC9_9CYAN</name>
<organism evidence="1 2">
    <name type="scientific">Brunnivagina elsteri CCALA 953</name>
    <dbReference type="NCBI Taxonomy" id="987040"/>
    <lineage>
        <taxon>Bacteria</taxon>
        <taxon>Bacillati</taxon>
        <taxon>Cyanobacteriota</taxon>
        <taxon>Cyanophyceae</taxon>
        <taxon>Nostocales</taxon>
        <taxon>Calotrichaceae</taxon>
        <taxon>Brunnivagina</taxon>
    </lineage>
</organism>
<dbReference type="EMBL" id="NTFS01000633">
    <property type="protein sequence ID" value="PAX45924.1"/>
    <property type="molecule type" value="Genomic_DNA"/>
</dbReference>
<feature type="non-terminal residue" evidence="1">
    <location>
        <position position="1"/>
    </location>
</feature>
<keyword evidence="2" id="KW-1185">Reference proteome</keyword>
<dbReference type="PANTHER" id="PTHR36807">
    <property type="entry name" value="PHOSPHOGLYCOLATE PHOSPHATASE"/>
    <property type="match status" value="1"/>
</dbReference>
<proteinExistence type="predicted"/>
<protein>
    <submittedName>
        <fullName evidence="1">Regulator</fullName>
    </submittedName>
</protein>
<dbReference type="PANTHER" id="PTHR36807:SF2">
    <property type="entry name" value="PHOSPHOGLYCOLATE PHOSPHATASE"/>
    <property type="match status" value="1"/>
</dbReference>
<sequence length="190" mass="21546">LIFQTELYIDNAVYLAGSEEAKSHALLILENILIQVANSVIQPLLNKLADVETIKQNFYDREYISTREIERFRNNLSWKYRLRNYVKEPQAIFESRYELFVFAPRGIAKMSIYAPRRAELSQLKGIPLLVTLILEFRDAVTPRLQSVLSLLGSGVVFMLTKVVGRGLGLIGRGILQGIGSVSFLEGKNKK</sequence>
<reference evidence="1 2" key="1">
    <citation type="submission" date="2017-08" db="EMBL/GenBank/DDBJ databases">
        <title>Draft genome sequence of filamentous cyanobacterium Calothrix elsteri CCALA 953.</title>
        <authorList>
            <person name="Gagunashvili A.N."/>
            <person name="Elster J."/>
            <person name="Andresson O.S."/>
        </authorList>
    </citation>
    <scope>NUCLEOTIDE SEQUENCE [LARGE SCALE GENOMIC DNA]</scope>
    <source>
        <strain evidence="1 2">CCALA 953</strain>
    </source>
</reference>